<dbReference type="PANTHER" id="PTHR46558">
    <property type="entry name" value="TRACRIPTIONAL REGULATORY PROTEIN-RELATED-RELATED"/>
    <property type="match status" value="1"/>
</dbReference>
<comment type="caution">
    <text evidence="3">The sequence shown here is derived from an EMBL/GenBank/DDBJ whole genome shotgun (WGS) entry which is preliminary data.</text>
</comment>
<name>A0A1S1V949_9FIRM</name>
<dbReference type="PROSITE" id="PS50943">
    <property type="entry name" value="HTH_CROC1"/>
    <property type="match status" value="1"/>
</dbReference>
<dbReference type="Proteomes" id="UP000180254">
    <property type="component" value="Unassembled WGS sequence"/>
</dbReference>
<dbReference type="EMBL" id="MKIE01000002">
    <property type="protein sequence ID" value="OHW63126.1"/>
    <property type="molecule type" value="Genomic_DNA"/>
</dbReference>
<feature type="domain" description="HTH cro/C1-type" evidence="2">
    <location>
        <begin position="13"/>
        <end position="67"/>
    </location>
</feature>
<keyword evidence="4" id="KW-1185">Reference proteome</keyword>
<dbReference type="InterPro" id="IPR010982">
    <property type="entry name" value="Lambda_DNA-bd_dom_sf"/>
</dbReference>
<dbReference type="PANTHER" id="PTHR46558:SF11">
    <property type="entry name" value="HTH-TYPE TRANSCRIPTIONAL REGULATOR XRE"/>
    <property type="match status" value="1"/>
</dbReference>
<dbReference type="Pfam" id="PF01381">
    <property type="entry name" value="HTH_3"/>
    <property type="match status" value="1"/>
</dbReference>
<proteinExistence type="predicted"/>
<organism evidence="3 4">
    <name type="scientific">Andreesenia angusta</name>
    <dbReference type="NCBI Taxonomy" id="39480"/>
    <lineage>
        <taxon>Bacteria</taxon>
        <taxon>Bacillati</taxon>
        <taxon>Bacillota</taxon>
        <taxon>Tissierellia</taxon>
        <taxon>Tissierellales</taxon>
        <taxon>Gottschalkiaceae</taxon>
        <taxon>Andreesenia</taxon>
    </lineage>
</organism>
<dbReference type="CDD" id="cd00093">
    <property type="entry name" value="HTH_XRE"/>
    <property type="match status" value="1"/>
</dbReference>
<sequence length="116" mass="13203">MKMSQTESIGKRIQGLLELRNMTQRELASKVGITEVSIGRYVKDSREPKGRVLADIADALDSTTDYLLGRTDDPNGEEDIVTIAAHHDGDEFSDEEKEMIEKFKDMVREMKKKKRS</sequence>
<dbReference type="InterPro" id="IPR001387">
    <property type="entry name" value="Cro/C1-type_HTH"/>
</dbReference>
<evidence type="ECO:0000256" key="1">
    <source>
        <dbReference type="ARBA" id="ARBA00023125"/>
    </source>
</evidence>
<reference evidence="3 4" key="1">
    <citation type="submission" date="2016-09" db="EMBL/GenBank/DDBJ databases">
        <title>Genome sequence of Eubacterium angustum.</title>
        <authorList>
            <person name="Poehlein A."/>
            <person name="Daniel R."/>
        </authorList>
    </citation>
    <scope>NUCLEOTIDE SEQUENCE [LARGE SCALE GENOMIC DNA]</scope>
    <source>
        <strain evidence="3 4">DSM 1989</strain>
    </source>
</reference>
<gene>
    <name evidence="3" type="primary">xre_1</name>
    <name evidence="3" type="ORF">EUAN_09100</name>
</gene>
<evidence type="ECO:0000313" key="3">
    <source>
        <dbReference type="EMBL" id="OHW63126.1"/>
    </source>
</evidence>
<evidence type="ECO:0000313" key="4">
    <source>
        <dbReference type="Proteomes" id="UP000180254"/>
    </source>
</evidence>
<dbReference type="AlphaFoldDB" id="A0A1S1V949"/>
<dbReference type="OrthoDB" id="6315255at2"/>
<dbReference type="GO" id="GO:0003677">
    <property type="term" value="F:DNA binding"/>
    <property type="evidence" value="ECO:0007669"/>
    <property type="project" value="UniProtKB-KW"/>
</dbReference>
<evidence type="ECO:0000259" key="2">
    <source>
        <dbReference type="PROSITE" id="PS50943"/>
    </source>
</evidence>
<dbReference type="Gene3D" id="1.10.260.40">
    <property type="entry name" value="lambda repressor-like DNA-binding domains"/>
    <property type="match status" value="1"/>
</dbReference>
<dbReference type="SMART" id="SM00530">
    <property type="entry name" value="HTH_XRE"/>
    <property type="match status" value="1"/>
</dbReference>
<protein>
    <submittedName>
        <fullName evidence="3">HTH-type transcriptional regulator Xre</fullName>
    </submittedName>
</protein>
<dbReference type="STRING" id="39480.EUAN_09100"/>
<dbReference type="SUPFAM" id="SSF47413">
    <property type="entry name" value="lambda repressor-like DNA-binding domains"/>
    <property type="match status" value="1"/>
</dbReference>
<keyword evidence="1" id="KW-0238">DNA-binding</keyword>
<accession>A0A1S1V949</accession>